<comment type="caution">
    <text evidence="3">The sequence shown here is derived from an EMBL/GenBank/DDBJ whole genome shotgun (WGS) entry which is preliminary data.</text>
</comment>
<sequence>HEGELWLATRDARSLPMWASLSPVVDAESKVRRYVLALTDLSEHKSQAARIERLAFYDSLTGLPNRALFFDRLKQALAAHERDGQGRTLMMIDLDRFKEVNDSLGHEAGDALLAQLAQRLESVLRHSETLARYGGDEFLVLVEGDASQCGAQVAERLLRVLREPIRAAGQELSVDASIGIAGCPQDGKALDELFKAADIAMYRAKQSGGGF</sequence>
<evidence type="ECO:0008006" key="4">
    <source>
        <dbReference type="Google" id="ProtNLM"/>
    </source>
</evidence>
<dbReference type="Gene3D" id="3.30.70.270">
    <property type="match status" value="1"/>
</dbReference>
<dbReference type="InterPro" id="IPR000700">
    <property type="entry name" value="PAS-assoc_C"/>
</dbReference>
<evidence type="ECO:0000259" key="1">
    <source>
        <dbReference type="PROSITE" id="PS50113"/>
    </source>
</evidence>
<organism evidence="3">
    <name type="scientific">marine sediment metagenome</name>
    <dbReference type="NCBI Taxonomy" id="412755"/>
    <lineage>
        <taxon>unclassified sequences</taxon>
        <taxon>metagenomes</taxon>
        <taxon>ecological metagenomes</taxon>
    </lineage>
</organism>
<dbReference type="SUPFAM" id="SSF55073">
    <property type="entry name" value="Nucleotide cyclase"/>
    <property type="match status" value="1"/>
</dbReference>
<dbReference type="EMBL" id="BARU01042214">
    <property type="protein sequence ID" value="GAH82424.1"/>
    <property type="molecule type" value="Genomic_DNA"/>
</dbReference>
<accession>X1JVY4</accession>
<dbReference type="NCBIfam" id="TIGR00254">
    <property type="entry name" value="GGDEF"/>
    <property type="match status" value="1"/>
</dbReference>
<feature type="non-terminal residue" evidence="3">
    <location>
        <position position="211"/>
    </location>
</feature>
<dbReference type="InterPro" id="IPR052163">
    <property type="entry name" value="DGC-Regulatory_Protein"/>
</dbReference>
<dbReference type="InterPro" id="IPR043128">
    <property type="entry name" value="Rev_trsase/Diguanyl_cyclase"/>
</dbReference>
<dbReference type="InterPro" id="IPR029787">
    <property type="entry name" value="Nucleotide_cyclase"/>
</dbReference>
<dbReference type="PANTHER" id="PTHR46663">
    <property type="entry name" value="DIGUANYLATE CYCLASE DGCT-RELATED"/>
    <property type="match status" value="1"/>
</dbReference>
<name>X1JVY4_9ZZZZ</name>
<protein>
    <recommendedName>
        <fullName evidence="4">GGDEF domain-containing protein</fullName>
    </recommendedName>
</protein>
<dbReference type="AlphaFoldDB" id="X1JVY4"/>
<feature type="domain" description="PAC" evidence="1">
    <location>
        <begin position="1"/>
        <end position="53"/>
    </location>
</feature>
<dbReference type="PROSITE" id="PS50113">
    <property type="entry name" value="PAC"/>
    <property type="match status" value="1"/>
</dbReference>
<reference evidence="3" key="1">
    <citation type="journal article" date="2014" name="Front. Microbiol.">
        <title>High frequency of phylogenetically diverse reductive dehalogenase-homologous genes in deep subseafloor sedimentary metagenomes.</title>
        <authorList>
            <person name="Kawai M."/>
            <person name="Futagami T."/>
            <person name="Toyoda A."/>
            <person name="Takaki Y."/>
            <person name="Nishi S."/>
            <person name="Hori S."/>
            <person name="Arai W."/>
            <person name="Tsubouchi T."/>
            <person name="Morono Y."/>
            <person name="Uchiyama I."/>
            <person name="Ito T."/>
            <person name="Fujiyama A."/>
            <person name="Inagaki F."/>
            <person name="Takami H."/>
        </authorList>
    </citation>
    <scope>NUCLEOTIDE SEQUENCE</scope>
    <source>
        <strain evidence="3">Expedition CK06-06</strain>
    </source>
</reference>
<dbReference type="FunFam" id="3.30.70.270:FF:000001">
    <property type="entry name" value="Diguanylate cyclase domain protein"/>
    <property type="match status" value="1"/>
</dbReference>
<dbReference type="PANTHER" id="PTHR46663:SF3">
    <property type="entry name" value="SLL0267 PROTEIN"/>
    <property type="match status" value="1"/>
</dbReference>
<dbReference type="SMART" id="SM00267">
    <property type="entry name" value="GGDEF"/>
    <property type="match status" value="1"/>
</dbReference>
<dbReference type="InterPro" id="IPR000160">
    <property type="entry name" value="GGDEF_dom"/>
</dbReference>
<feature type="non-terminal residue" evidence="3">
    <location>
        <position position="1"/>
    </location>
</feature>
<dbReference type="PROSITE" id="PS50887">
    <property type="entry name" value="GGDEF"/>
    <property type="match status" value="1"/>
</dbReference>
<dbReference type="Pfam" id="PF00990">
    <property type="entry name" value="GGDEF"/>
    <property type="match status" value="1"/>
</dbReference>
<dbReference type="CDD" id="cd01949">
    <property type="entry name" value="GGDEF"/>
    <property type="match status" value="1"/>
</dbReference>
<gene>
    <name evidence="3" type="ORF">S03H2_64908</name>
</gene>
<feature type="domain" description="GGDEF" evidence="2">
    <location>
        <begin position="85"/>
        <end position="211"/>
    </location>
</feature>
<proteinExistence type="predicted"/>
<evidence type="ECO:0000313" key="3">
    <source>
        <dbReference type="EMBL" id="GAH82424.1"/>
    </source>
</evidence>
<dbReference type="Gene3D" id="3.30.450.20">
    <property type="entry name" value="PAS domain"/>
    <property type="match status" value="1"/>
</dbReference>
<evidence type="ECO:0000259" key="2">
    <source>
        <dbReference type="PROSITE" id="PS50887"/>
    </source>
</evidence>